<gene>
    <name evidence="2" type="ORF">IAC63_00030</name>
</gene>
<accession>A0A9D1SMH6</accession>
<dbReference type="Proteomes" id="UP000824142">
    <property type="component" value="Unassembled WGS sequence"/>
</dbReference>
<dbReference type="AlphaFoldDB" id="A0A9D1SMH6"/>
<organism evidence="2 3">
    <name type="scientific">Candidatus Enterousia avicola</name>
    <dbReference type="NCBI Taxonomy" id="2840787"/>
    <lineage>
        <taxon>Bacteria</taxon>
        <taxon>Pseudomonadati</taxon>
        <taxon>Pseudomonadota</taxon>
        <taxon>Alphaproteobacteria</taxon>
        <taxon>Candidatus Enterousia</taxon>
    </lineage>
</organism>
<name>A0A9D1SMH6_9PROT</name>
<proteinExistence type="predicted"/>
<evidence type="ECO:0000313" key="2">
    <source>
        <dbReference type="EMBL" id="HIU65017.1"/>
    </source>
</evidence>
<protein>
    <recommendedName>
        <fullName evidence="1">KAP NTPase domain-containing protein</fullName>
    </recommendedName>
</protein>
<feature type="domain" description="KAP NTPase" evidence="1">
    <location>
        <begin position="33"/>
        <end position="317"/>
    </location>
</feature>
<dbReference type="Gene3D" id="3.40.50.300">
    <property type="entry name" value="P-loop containing nucleotide triphosphate hydrolases"/>
    <property type="match status" value="1"/>
</dbReference>
<evidence type="ECO:0000259" key="1">
    <source>
        <dbReference type="Pfam" id="PF07693"/>
    </source>
</evidence>
<dbReference type="InterPro" id="IPR011646">
    <property type="entry name" value="KAP_P-loop"/>
</dbReference>
<dbReference type="SUPFAM" id="SSF52540">
    <property type="entry name" value="P-loop containing nucleoside triphosphate hydrolases"/>
    <property type="match status" value="1"/>
</dbReference>
<comment type="caution">
    <text evidence="2">The sequence shown here is derived from an EMBL/GenBank/DDBJ whole genome shotgun (WGS) entry which is preliminary data.</text>
</comment>
<dbReference type="EMBL" id="DVNO01000001">
    <property type="protein sequence ID" value="HIU65017.1"/>
    <property type="molecule type" value="Genomic_DNA"/>
</dbReference>
<reference evidence="2" key="1">
    <citation type="submission" date="2020-10" db="EMBL/GenBank/DDBJ databases">
        <authorList>
            <person name="Gilroy R."/>
        </authorList>
    </citation>
    <scope>NUCLEOTIDE SEQUENCE</scope>
    <source>
        <strain evidence="2">CHK136-897</strain>
    </source>
</reference>
<reference evidence="2" key="2">
    <citation type="journal article" date="2021" name="PeerJ">
        <title>Extensive microbial diversity within the chicken gut microbiome revealed by metagenomics and culture.</title>
        <authorList>
            <person name="Gilroy R."/>
            <person name="Ravi A."/>
            <person name="Getino M."/>
            <person name="Pursley I."/>
            <person name="Horton D.L."/>
            <person name="Alikhan N.F."/>
            <person name="Baker D."/>
            <person name="Gharbi K."/>
            <person name="Hall N."/>
            <person name="Watson M."/>
            <person name="Adriaenssens E.M."/>
            <person name="Foster-Nyarko E."/>
            <person name="Jarju S."/>
            <person name="Secka A."/>
            <person name="Antonio M."/>
            <person name="Oren A."/>
            <person name="Chaudhuri R.R."/>
            <person name="La Ragione R."/>
            <person name="Hildebrand F."/>
            <person name="Pallen M.J."/>
        </authorList>
    </citation>
    <scope>NUCLEOTIDE SEQUENCE</scope>
    <source>
        <strain evidence="2">CHK136-897</strain>
    </source>
</reference>
<dbReference type="Pfam" id="PF07693">
    <property type="entry name" value="KAP_NTPase"/>
    <property type="match status" value="1"/>
</dbReference>
<evidence type="ECO:0000313" key="3">
    <source>
        <dbReference type="Proteomes" id="UP000824142"/>
    </source>
</evidence>
<sequence length="494" mass="57468">MKDIANIFKLPPDELERKKANLWNDTAPEIVQFAKDLQEFIKKVDTPYVLGLDGGYGTGKTHFATRFCAQMHEEIMSLYFSAWEKDYYNNPMLSFVEMITWLVKNEQETIQAMNMPYAKQALISLWQSVDLSIPFTPPACPISGKLNIKKLLRKTDDPILPTDILQKAKYDLAEFIKRLPNHKLVLIVDDMDRCRPDIAVKTLEVIKHFFDIEGLIVIIPVGKERLTKYINAFYGLPTDSREDKEEYLQKFLNETIQIPELNYLKICQDKITAKDFTQNLVSEGDYYNSITVLQKWMAHYAKLVKLSYRETSEIINQAKIFCNNYKEPIRCRLLAYTLCNKIYHEKVLRWRAAPELAFGDNDIYQRQKNPRLEAFARHPARNAFALIHSKYNGLLLGDIIKNLYTTADRTTNTYSELYDLIKTIKEEVSKINVKSFIGVSTILEPIQAIWDTIIPGLEKLEKELHDLQNFEGSDDDDLERAKDYNEKLKNPQHI</sequence>
<dbReference type="InterPro" id="IPR027417">
    <property type="entry name" value="P-loop_NTPase"/>
</dbReference>